<evidence type="ECO:0000256" key="7">
    <source>
        <dbReference type="ARBA" id="ARBA00022833"/>
    </source>
</evidence>
<dbReference type="SMART" id="SM00235">
    <property type="entry name" value="ZnMc"/>
    <property type="match status" value="1"/>
</dbReference>
<evidence type="ECO:0000256" key="8">
    <source>
        <dbReference type="ARBA" id="ARBA00023049"/>
    </source>
</evidence>
<accession>A0A0F9CBF8</accession>
<dbReference type="EMBL" id="LAZR01034047">
    <property type="protein sequence ID" value="KKL46394.1"/>
    <property type="molecule type" value="Genomic_DNA"/>
</dbReference>
<dbReference type="GO" id="GO:0030198">
    <property type="term" value="P:extracellular matrix organization"/>
    <property type="evidence" value="ECO:0007669"/>
    <property type="project" value="TreeGrafter"/>
</dbReference>
<keyword evidence="3" id="KW-0645">Protease</keyword>
<dbReference type="GO" id="GO:0030574">
    <property type="term" value="P:collagen catabolic process"/>
    <property type="evidence" value="ECO:0007669"/>
    <property type="project" value="TreeGrafter"/>
</dbReference>
<keyword evidence="7" id="KW-0862">Zinc</keyword>
<evidence type="ECO:0000313" key="10">
    <source>
        <dbReference type="EMBL" id="KKL46394.1"/>
    </source>
</evidence>
<dbReference type="GO" id="GO:0004222">
    <property type="term" value="F:metalloendopeptidase activity"/>
    <property type="evidence" value="ECO:0007669"/>
    <property type="project" value="InterPro"/>
</dbReference>
<keyword evidence="6" id="KW-0378">Hydrolase</keyword>
<evidence type="ECO:0000256" key="6">
    <source>
        <dbReference type="ARBA" id="ARBA00022801"/>
    </source>
</evidence>
<keyword evidence="8" id="KW-0482">Metalloprotease</keyword>
<dbReference type="PRINTS" id="PR00138">
    <property type="entry name" value="MATRIXIN"/>
</dbReference>
<evidence type="ECO:0000256" key="4">
    <source>
        <dbReference type="ARBA" id="ARBA00022723"/>
    </source>
</evidence>
<dbReference type="PANTHER" id="PTHR10201">
    <property type="entry name" value="MATRIX METALLOPROTEINASE"/>
    <property type="match status" value="1"/>
</dbReference>
<dbReference type="Gene3D" id="3.40.390.10">
    <property type="entry name" value="Collagenase (Catalytic Domain)"/>
    <property type="match status" value="1"/>
</dbReference>
<dbReference type="AlphaFoldDB" id="A0A0F9CBF8"/>
<dbReference type="GO" id="GO:0008270">
    <property type="term" value="F:zinc ion binding"/>
    <property type="evidence" value="ECO:0007669"/>
    <property type="project" value="InterPro"/>
</dbReference>
<evidence type="ECO:0000256" key="5">
    <source>
        <dbReference type="ARBA" id="ARBA00022729"/>
    </source>
</evidence>
<keyword evidence="5" id="KW-0732">Signal</keyword>
<dbReference type="GO" id="GO:0031012">
    <property type="term" value="C:extracellular matrix"/>
    <property type="evidence" value="ECO:0007669"/>
    <property type="project" value="InterPro"/>
</dbReference>
<dbReference type="GO" id="GO:0006508">
    <property type="term" value="P:proteolysis"/>
    <property type="evidence" value="ECO:0007669"/>
    <property type="project" value="UniProtKB-KW"/>
</dbReference>
<name>A0A0F9CBF8_9ZZZZ</name>
<feature type="domain" description="Peptidase metallopeptidase" evidence="9">
    <location>
        <begin position="44"/>
        <end position="220"/>
    </location>
</feature>
<organism evidence="10">
    <name type="scientific">marine sediment metagenome</name>
    <dbReference type="NCBI Taxonomy" id="412755"/>
    <lineage>
        <taxon>unclassified sequences</taxon>
        <taxon>metagenomes</taxon>
        <taxon>ecological metagenomes</taxon>
    </lineage>
</organism>
<dbReference type="SUPFAM" id="SSF55486">
    <property type="entry name" value="Metalloproteases ('zincins'), catalytic domain"/>
    <property type="match status" value="1"/>
</dbReference>
<comment type="caution">
    <text evidence="10">The sequence shown here is derived from an EMBL/GenBank/DDBJ whole genome shotgun (WGS) entry which is preliminary data.</text>
</comment>
<evidence type="ECO:0000256" key="2">
    <source>
        <dbReference type="ARBA" id="ARBA00010370"/>
    </source>
</evidence>
<dbReference type="InterPro" id="IPR001818">
    <property type="entry name" value="Pept_M10_metallopeptidase"/>
</dbReference>
<evidence type="ECO:0000256" key="3">
    <source>
        <dbReference type="ARBA" id="ARBA00022670"/>
    </source>
</evidence>
<reference evidence="10" key="1">
    <citation type="journal article" date="2015" name="Nature">
        <title>Complex archaea that bridge the gap between prokaryotes and eukaryotes.</title>
        <authorList>
            <person name="Spang A."/>
            <person name="Saw J.H."/>
            <person name="Jorgensen S.L."/>
            <person name="Zaremba-Niedzwiedzka K."/>
            <person name="Martijn J."/>
            <person name="Lind A.E."/>
            <person name="van Eijk R."/>
            <person name="Schleper C."/>
            <person name="Guy L."/>
            <person name="Ettema T.J."/>
        </authorList>
    </citation>
    <scope>NUCLEOTIDE SEQUENCE</scope>
</reference>
<gene>
    <name evidence="10" type="ORF">LCGC14_2346010</name>
</gene>
<comment type="cofactor">
    <cofactor evidence="1">
        <name>Zn(2+)</name>
        <dbReference type="ChEBI" id="CHEBI:29105"/>
    </cofactor>
</comment>
<dbReference type="PANTHER" id="PTHR10201:SF291">
    <property type="entry name" value="MATRIX METALLOPROTEINASE 1, ISOFORM C-RELATED"/>
    <property type="match status" value="1"/>
</dbReference>
<proteinExistence type="inferred from homology"/>
<dbReference type="InterPro" id="IPR006026">
    <property type="entry name" value="Peptidase_Metallo"/>
</dbReference>
<evidence type="ECO:0000259" key="9">
    <source>
        <dbReference type="SMART" id="SM00235"/>
    </source>
</evidence>
<dbReference type="InterPro" id="IPR021190">
    <property type="entry name" value="Pept_M10A"/>
</dbReference>
<dbReference type="InterPro" id="IPR024079">
    <property type="entry name" value="MetalloPept_cat_dom_sf"/>
</dbReference>
<dbReference type="Pfam" id="PF00413">
    <property type="entry name" value="Peptidase_M10"/>
    <property type="match status" value="1"/>
</dbReference>
<sequence>MLDANLICKAIALEPDHATNNKFRFESVNVKAETLEEQIEEDKQFGVFPIPQTGKLTYRLLNHSSDFDKKNKNRLGMNYALTQWDIEIEPDLKYVPMEQSSDISIEFKNGQDDDIFKDEPNVLAYAYLPIAGAPLRGIVRVNDDYEWSLNGEAKSITNEGGQRVNIKTWDLIIVLRHELGHTFGLPHSPNPNNTMSTNYEIMSRHNTDEDIARIRAKYGKRNLISRRYMAFKSWLTRKVNGF</sequence>
<protein>
    <recommendedName>
        <fullName evidence="9">Peptidase metallopeptidase domain-containing protein</fullName>
    </recommendedName>
</protein>
<keyword evidence="4" id="KW-0479">Metal-binding</keyword>
<comment type="similarity">
    <text evidence="2">Belongs to the peptidase M10A family.</text>
</comment>
<evidence type="ECO:0000256" key="1">
    <source>
        <dbReference type="ARBA" id="ARBA00001947"/>
    </source>
</evidence>